<dbReference type="EMBL" id="MPON01000025">
    <property type="protein sequence ID" value="OKA31997.1"/>
    <property type="molecule type" value="Genomic_DNA"/>
</dbReference>
<reference evidence="1 2" key="1">
    <citation type="submission" date="2016-11" db="EMBL/GenBank/DDBJ databases">
        <title>Identification of Bacillus cereus isolated from egg-white.</title>
        <authorList>
            <person name="Soni A."/>
            <person name="Oey I."/>
            <person name="Silcock P."/>
            <person name="Bremer P."/>
        </authorList>
    </citation>
    <scope>NUCLEOTIDE SEQUENCE [LARGE SCALE GENOMIC DNA]</scope>
    <source>
        <strain evidence="1 2">NZAS03</strain>
    </source>
</reference>
<dbReference type="AlphaFoldDB" id="A0A1Q4L522"/>
<comment type="caution">
    <text evidence="1">The sequence shown here is derived from an EMBL/GenBank/DDBJ whole genome shotgun (WGS) entry which is preliminary data.</text>
</comment>
<protein>
    <submittedName>
        <fullName evidence="1">Uncharacterized protein</fullName>
    </submittedName>
</protein>
<proteinExistence type="predicted"/>
<accession>A0A1Q4L522</accession>
<organism evidence="1 2">
    <name type="scientific">Bacillus cereus</name>
    <dbReference type="NCBI Taxonomy" id="1396"/>
    <lineage>
        <taxon>Bacteria</taxon>
        <taxon>Bacillati</taxon>
        <taxon>Bacillota</taxon>
        <taxon>Bacilli</taxon>
        <taxon>Bacillales</taxon>
        <taxon>Bacillaceae</taxon>
        <taxon>Bacillus</taxon>
        <taxon>Bacillus cereus group</taxon>
    </lineage>
</organism>
<dbReference type="Proteomes" id="UP000186535">
    <property type="component" value="Unassembled WGS sequence"/>
</dbReference>
<gene>
    <name evidence="1" type="ORF">BJR07_29120</name>
</gene>
<name>A0A1Q4L522_BACCE</name>
<sequence>MSQQNLYMIVHVDQVKNEVHLKKHLFNKKVVVKVSEDELAAYVEFMNEEVEHGSSPYVEYDEERGIIC</sequence>
<dbReference type="RefSeq" id="WP_000082748.1">
    <property type="nucleotide sequence ID" value="NZ_JAAAWR010000019.1"/>
</dbReference>
<dbReference type="Pfam" id="PF17630">
    <property type="entry name" value="DUF5511"/>
    <property type="match status" value="1"/>
</dbReference>
<evidence type="ECO:0000313" key="2">
    <source>
        <dbReference type="Proteomes" id="UP000186535"/>
    </source>
</evidence>
<evidence type="ECO:0000313" key="1">
    <source>
        <dbReference type="EMBL" id="OKA31997.1"/>
    </source>
</evidence>
<dbReference type="InterPro" id="IPR020239">
    <property type="entry name" value="DUF5511"/>
</dbReference>